<dbReference type="RefSeq" id="WP_156912921.1">
    <property type="nucleotide sequence ID" value="NZ_OX458333.1"/>
</dbReference>
<gene>
    <name evidence="1" type="ORF">MSZNOR_1000</name>
</gene>
<dbReference type="EMBL" id="OX458333">
    <property type="protein sequence ID" value="CAI8769310.1"/>
    <property type="molecule type" value="Genomic_DNA"/>
</dbReference>
<evidence type="ECO:0000313" key="2">
    <source>
        <dbReference type="Proteomes" id="UP001162030"/>
    </source>
</evidence>
<dbReference type="Gene3D" id="2.180.10.10">
    <property type="entry name" value="RHS repeat-associated core"/>
    <property type="match status" value="1"/>
</dbReference>
<sequence>MQALYTYAGVDRPLIRTGTGGTVYYHADALGSVVAVTNAAGAVTASARYDAFG</sequence>
<name>A0ABM9HYG1_9GAMM</name>
<proteinExistence type="predicted"/>
<evidence type="ECO:0008006" key="3">
    <source>
        <dbReference type="Google" id="ProtNLM"/>
    </source>
</evidence>
<keyword evidence="2" id="KW-1185">Reference proteome</keyword>
<reference evidence="1 2" key="1">
    <citation type="submission" date="2023-03" db="EMBL/GenBank/DDBJ databases">
        <authorList>
            <person name="Pearce D."/>
        </authorList>
    </citation>
    <scope>NUCLEOTIDE SEQUENCE [LARGE SCALE GENOMIC DNA]</scope>
    <source>
        <strain evidence="1">Msz</strain>
    </source>
</reference>
<dbReference type="Proteomes" id="UP001162030">
    <property type="component" value="Chromosome"/>
</dbReference>
<protein>
    <recommendedName>
        <fullName evidence="3">RHS repeat protein</fullName>
    </recommendedName>
</protein>
<organism evidence="1 2">
    <name type="scientific">Methylocaldum szegediense</name>
    <dbReference type="NCBI Taxonomy" id="73780"/>
    <lineage>
        <taxon>Bacteria</taxon>
        <taxon>Pseudomonadati</taxon>
        <taxon>Pseudomonadota</taxon>
        <taxon>Gammaproteobacteria</taxon>
        <taxon>Methylococcales</taxon>
        <taxon>Methylococcaceae</taxon>
        <taxon>Methylocaldum</taxon>
    </lineage>
</organism>
<accession>A0ABM9HYG1</accession>
<evidence type="ECO:0000313" key="1">
    <source>
        <dbReference type="EMBL" id="CAI8769310.1"/>
    </source>
</evidence>